<keyword evidence="2" id="KW-1133">Transmembrane helix</keyword>
<keyword evidence="2" id="KW-0472">Membrane</keyword>
<evidence type="ECO:0000313" key="4">
    <source>
        <dbReference type="EMBL" id="SEV99164.1"/>
    </source>
</evidence>
<evidence type="ECO:0000259" key="3">
    <source>
        <dbReference type="Pfam" id="PF03779"/>
    </source>
</evidence>
<dbReference type="OrthoDB" id="169701at2157"/>
<dbReference type="eggNOG" id="arCOG11141">
    <property type="taxonomic scope" value="Archaea"/>
</dbReference>
<feature type="transmembrane region" description="Helical" evidence="2">
    <location>
        <begin position="27"/>
        <end position="46"/>
    </location>
</feature>
<reference evidence="5" key="1">
    <citation type="submission" date="2016-10" db="EMBL/GenBank/DDBJ databases">
        <authorList>
            <person name="Varghese N."/>
        </authorList>
    </citation>
    <scope>NUCLEOTIDE SEQUENCE [LARGE SCALE GENOMIC DNA]</scope>
    <source>
        <strain evidence="5">CGMCC 1.12284</strain>
    </source>
</reference>
<name>A0A1I0NDW4_9EURY</name>
<organism evidence="4 5">
    <name type="scientific">Natrinema salifodinae</name>
    <dbReference type="NCBI Taxonomy" id="1202768"/>
    <lineage>
        <taxon>Archaea</taxon>
        <taxon>Methanobacteriati</taxon>
        <taxon>Methanobacteriota</taxon>
        <taxon>Stenosarchaea group</taxon>
        <taxon>Halobacteria</taxon>
        <taxon>Halobacteriales</taxon>
        <taxon>Natrialbaceae</taxon>
        <taxon>Natrinema</taxon>
    </lineage>
</organism>
<dbReference type="EMBL" id="FOIS01000002">
    <property type="protein sequence ID" value="SEV99164.1"/>
    <property type="molecule type" value="Genomic_DNA"/>
</dbReference>
<feature type="transmembrane region" description="Helical" evidence="2">
    <location>
        <begin position="119"/>
        <end position="138"/>
    </location>
</feature>
<feature type="domain" description="SPW repeat-containing integral membrane" evidence="3">
    <location>
        <begin position="27"/>
        <end position="133"/>
    </location>
</feature>
<feature type="transmembrane region" description="Helical" evidence="2">
    <location>
        <begin position="52"/>
        <end position="72"/>
    </location>
</feature>
<feature type="transmembrane region" description="Helical" evidence="2">
    <location>
        <begin position="84"/>
        <end position="107"/>
    </location>
</feature>
<keyword evidence="2" id="KW-0812">Transmembrane</keyword>
<keyword evidence="5" id="KW-1185">Reference proteome</keyword>
<evidence type="ECO:0000256" key="2">
    <source>
        <dbReference type="SAM" id="Phobius"/>
    </source>
</evidence>
<protein>
    <submittedName>
        <fullName evidence="4">SPW repeat-containing protein</fullName>
    </submittedName>
</protein>
<sequence length="153" mass="16131">MSESTTDEPTTGESHARDRRDRAGQKWLSGFVSLIGFWLAAAPFVYEPAQSMLWNNLLVGGAIFLLAGYNYYRLSTGHSTSTGVMSLVALLALWTAVSQFAIGGQFAMDSVGVADTGLIWSNVVSGLVAAGLSAYIAYAAGRDVRTGTAAGTR</sequence>
<evidence type="ECO:0000256" key="1">
    <source>
        <dbReference type="SAM" id="MobiDB-lite"/>
    </source>
</evidence>
<dbReference type="AlphaFoldDB" id="A0A1I0NDW4"/>
<accession>A0A1I0NDW4</accession>
<gene>
    <name evidence="4" type="ORF">SAMN05216285_1595</name>
</gene>
<evidence type="ECO:0000313" key="5">
    <source>
        <dbReference type="Proteomes" id="UP000183275"/>
    </source>
</evidence>
<dbReference type="InterPro" id="IPR005530">
    <property type="entry name" value="SPW"/>
</dbReference>
<dbReference type="Proteomes" id="UP000183275">
    <property type="component" value="Unassembled WGS sequence"/>
</dbReference>
<dbReference type="Pfam" id="PF03779">
    <property type="entry name" value="SPW"/>
    <property type="match status" value="1"/>
</dbReference>
<feature type="compositionally biased region" description="Polar residues" evidence="1">
    <location>
        <begin position="1"/>
        <end position="13"/>
    </location>
</feature>
<feature type="region of interest" description="Disordered" evidence="1">
    <location>
        <begin position="1"/>
        <end position="21"/>
    </location>
</feature>
<dbReference type="RefSeq" id="WP_049988605.1">
    <property type="nucleotide sequence ID" value="NZ_FOIS01000002.1"/>
</dbReference>
<proteinExistence type="predicted"/>